<organism evidence="1 2">
    <name type="scientific">Hibiscus sabdariffa</name>
    <name type="common">roselle</name>
    <dbReference type="NCBI Taxonomy" id="183260"/>
    <lineage>
        <taxon>Eukaryota</taxon>
        <taxon>Viridiplantae</taxon>
        <taxon>Streptophyta</taxon>
        <taxon>Embryophyta</taxon>
        <taxon>Tracheophyta</taxon>
        <taxon>Spermatophyta</taxon>
        <taxon>Magnoliopsida</taxon>
        <taxon>eudicotyledons</taxon>
        <taxon>Gunneridae</taxon>
        <taxon>Pentapetalae</taxon>
        <taxon>rosids</taxon>
        <taxon>malvids</taxon>
        <taxon>Malvales</taxon>
        <taxon>Malvaceae</taxon>
        <taxon>Malvoideae</taxon>
        <taxon>Hibiscus</taxon>
    </lineage>
</organism>
<evidence type="ECO:0000313" key="1">
    <source>
        <dbReference type="EMBL" id="KAK8477468.1"/>
    </source>
</evidence>
<protein>
    <submittedName>
        <fullName evidence="1">Uncharacterized protein</fullName>
    </submittedName>
</protein>
<name>A0ABR1ZB80_9ROSI</name>
<reference evidence="1 2" key="1">
    <citation type="journal article" date="2024" name="G3 (Bethesda)">
        <title>Genome assembly of Hibiscus sabdariffa L. provides insights into metabolisms of medicinal natural products.</title>
        <authorList>
            <person name="Kim T."/>
        </authorList>
    </citation>
    <scope>NUCLEOTIDE SEQUENCE [LARGE SCALE GENOMIC DNA]</scope>
    <source>
        <strain evidence="1">TK-2024</strain>
        <tissue evidence="1">Old leaves</tissue>
    </source>
</reference>
<dbReference type="Proteomes" id="UP001396334">
    <property type="component" value="Unassembled WGS sequence"/>
</dbReference>
<comment type="caution">
    <text evidence="1">The sequence shown here is derived from an EMBL/GenBank/DDBJ whole genome shotgun (WGS) entry which is preliminary data.</text>
</comment>
<proteinExistence type="predicted"/>
<keyword evidence="2" id="KW-1185">Reference proteome</keyword>
<dbReference type="EMBL" id="JBBPBN010001792">
    <property type="protein sequence ID" value="KAK8477468.1"/>
    <property type="molecule type" value="Genomic_DNA"/>
</dbReference>
<sequence length="93" mass="10329">MEMERLVFLEEGGSGLQHRHEANTSLRALFRTWPRKGIQRGAVLAALGGYRRTLVVGVGVGCREPEETAITKSAGKRRKKYGMWAGTELSGWI</sequence>
<gene>
    <name evidence="1" type="ORF">V6N11_021134</name>
</gene>
<evidence type="ECO:0000313" key="2">
    <source>
        <dbReference type="Proteomes" id="UP001396334"/>
    </source>
</evidence>
<accession>A0ABR1ZB80</accession>